<keyword evidence="1" id="KW-0812">Transmembrane</keyword>
<keyword evidence="1" id="KW-1133">Transmembrane helix</keyword>
<accession>A0AAX4P1W1</accession>
<proteinExistence type="predicted"/>
<organism evidence="2 3">
    <name type="scientific">Chloropicon roscoffensis</name>
    <dbReference type="NCBI Taxonomy" id="1461544"/>
    <lineage>
        <taxon>Eukaryota</taxon>
        <taxon>Viridiplantae</taxon>
        <taxon>Chlorophyta</taxon>
        <taxon>Chloropicophyceae</taxon>
        <taxon>Chloropicales</taxon>
        <taxon>Chloropicaceae</taxon>
        <taxon>Chloropicon</taxon>
    </lineage>
</organism>
<dbReference type="EMBL" id="CP151502">
    <property type="protein sequence ID" value="WZN60282.1"/>
    <property type="molecule type" value="Genomic_DNA"/>
</dbReference>
<keyword evidence="3" id="KW-1185">Reference proteome</keyword>
<dbReference type="Proteomes" id="UP001472866">
    <property type="component" value="Chromosome 02"/>
</dbReference>
<dbReference type="AlphaFoldDB" id="A0AAX4P1W1"/>
<feature type="transmembrane region" description="Helical" evidence="1">
    <location>
        <begin position="28"/>
        <end position="54"/>
    </location>
</feature>
<reference evidence="2 3" key="1">
    <citation type="submission" date="2024-03" db="EMBL/GenBank/DDBJ databases">
        <title>Complete genome sequence of the green alga Chloropicon roscoffensis RCC1871.</title>
        <authorList>
            <person name="Lemieux C."/>
            <person name="Pombert J.-F."/>
            <person name="Otis C."/>
            <person name="Turmel M."/>
        </authorList>
    </citation>
    <scope>NUCLEOTIDE SEQUENCE [LARGE SCALE GENOMIC DNA]</scope>
    <source>
        <strain evidence="2 3">RCC1871</strain>
    </source>
</reference>
<evidence type="ECO:0000313" key="3">
    <source>
        <dbReference type="Proteomes" id="UP001472866"/>
    </source>
</evidence>
<evidence type="ECO:0000256" key="1">
    <source>
        <dbReference type="SAM" id="Phobius"/>
    </source>
</evidence>
<protein>
    <submittedName>
        <fullName evidence="2">Uncharacterized protein</fullName>
    </submittedName>
</protein>
<sequence length="73" mass="8130">MSAGMQALFQAKLLAARGDAQQKMEEAIAMIGTGAAVQGTFIFCFMVIFTLLLFMRSAAYHRGQSPWENNKRR</sequence>
<evidence type="ECO:0000313" key="2">
    <source>
        <dbReference type="EMBL" id="WZN60282.1"/>
    </source>
</evidence>
<gene>
    <name evidence="2" type="ORF">HKI87_02g18110</name>
</gene>
<name>A0AAX4P1W1_9CHLO</name>
<keyword evidence="1" id="KW-0472">Membrane</keyword>